<dbReference type="InterPro" id="IPR001905">
    <property type="entry name" value="Ammonium_transpt"/>
</dbReference>
<dbReference type="InterPro" id="IPR024041">
    <property type="entry name" value="NH4_transpt_AmtB-like_dom"/>
</dbReference>
<evidence type="ECO:0000256" key="4">
    <source>
        <dbReference type="ARBA" id="ARBA00022692"/>
    </source>
</evidence>
<feature type="domain" description="Ammonium transporter AmtB-like" evidence="9">
    <location>
        <begin position="17"/>
        <end position="434"/>
    </location>
</feature>
<proteinExistence type="inferred from homology"/>
<protein>
    <recommendedName>
        <fullName evidence="8">Ammonium transporter</fullName>
    </recommendedName>
</protein>
<keyword evidence="7 8" id="KW-0924">Ammonia transport</keyword>
<dbReference type="Proteomes" id="UP000289738">
    <property type="component" value="Chromosome B06"/>
</dbReference>
<dbReference type="STRING" id="3818.A0A444YKM4"/>
<evidence type="ECO:0000256" key="7">
    <source>
        <dbReference type="ARBA" id="ARBA00023177"/>
    </source>
</evidence>
<keyword evidence="4 8" id="KW-0812">Transmembrane</keyword>
<comment type="subcellular location">
    <subcellularLocation>
        <location evidence="8">Cell membrane</location>
        <topology evidence="8">Multi-pass membrane protein</topology>
    </subcellularLocation>
    <subcellularLocation>
        <location evidence="1">Membrane</location>
        <topology evidence="1">Multi-pass membrane protein</topology>
    </subcellularLocation>
</comment>
<dbReference type="SUPFAM" id="SSF111352">
    <property type="entry name" value="Ammonium transporter"/>
    <property type="match status" value="1"/>
</dbReference>
<dbReference type="GO" id="GO:0008519">
    <property type="term" value="F:ammonium channel activity"/>
    <property type="evidence" value="ECO:0007669"/>
    <property type="project" value="InterPro"/>
</dbReference>
<evidence type="ECO:0000256" key="3">
    <source>
        <dbReference type="ARBA" id="ARBA00022448"/>
    </source>
</evidence>
<dbReference type="SMR" id="A0A444YKM4"/>
<dbReference type="InterPro" id="IPR002229">
    <property type="entry name" value="RhesusRHD"/>
</dbReference>
<feature type="transmembrane region" description="Helical" evidence="8">
    <location>
        <begin position="202"/>
        <end position="223"/>
    </location>
</feature>
<evidence type="ECO:0000313" key="10">
    <source>
        <dbReference type="EMBL" id="RYR02419.1"/>
    </source>
</evidence>
<comment type="caution">
    <text evidence="10">The sequence shown here is derived from an EMBL/GenBank/DDBJ whole genome shotgun (WGS) entry which is preliminary data.</text>
</comment>
<keyword evidence="6 8" id="KW-0472">Membrane</keyword>
<feature type="transmembrane region" description="Helical" evidence="8">
    <location>
        <begin position="331"/>
        <end position="354"/>
    </location>
</feature>
<feature type="transmembrane region" description="Helical" evidence="8">
    <location>
        <begin position="167"/>
        <end position="190"/>
    </location>
</feature>
<feature type="transmembrane region" description="Helical" evidence="8">
    <location>
        <begin position="387"/>
        <end position="406"/>
    </location>
</feature>
<organism evidence="10 11">
    <name type="scientific">Arachis hypogaea</name>
    <name type="common">Peanut</name>
    <dbReference type="NCBI Taxonomy" id="3818"/>
    <lineage>
        <taxon>Eukaryota</taxon>
        <taxon>Viridiplantae</taxon>
        <taxon>Streptophyta</taxon>
        <taxon>Embryophyta</taxon>
        <taxon>Tracheophyta</taxon>
        <taxon>Spermatophyta</taxon>
        <taxon>Magnoliopsida</taxon>
        <taxon>eudicotyledons</taxon>
        <taxon>Gunneridae</taxon>
        <taxon>Pentapetalae</taxon>
        <taxon>rosids</taxon>
        <taxon>fabids</taxon>
        <taxon>Fabales</taxon>
        <taxon>Fabaceae</taxon>
        <taxon>Papilionoideae</taxon>
        <taxon>50 kb inversion clade</taxon>
        <taxon>dalbergioids sensu lato</taxon>
        <taxon>Dalbergieae</taxon>
        <taxon>Pterocarpus clade</taxon>
        <taxon>Arachis</taxon>
    </lineage>
</organism>
<feature type="transmembrane region" description="Helical" evidence="8">
    <location>
        <begin position="50"/>
        <end position="69"/>
    </location>
</feature>
<comment type="similarity">
    <text evidence="2 8">Belongs to the ammonia transporter channel (TC 1.A.11.2) family.</text>
</comment>
<feature type="transmembrane region" description="Helical" evidence="8">
    <location>
        <begin position="134"/>
        <end position="155"/>
    </location>
</feature>
<feature type="transmembrane region" description="Helical" evidence="8">
    <location>
        <begin position="290"/>
        <end position="310"/>
    </location>
</feature>
<dbReference type="AlphaFoldDB" id="A0A444YKM4"/>
<dbReference type="Gene3D" id="1.10.3430.10">
    <property type="entry name" value="Ammonium transporter AmtB like domains"/>
    <property type="match status" value="1"/>
</dbReference>
<evidence type="ECO:0000256" key="2">
    <source>
        <dbReference type="ARBA" id="ARBA00005887"/>
    </source>
</evidence>
<feature type="transmembrane region" description="Helical" evidence="8">
    <location>
        <begin position="98"/>
        <end position="122"/>
    </location>
</feature>
<sequence>MGDETSPEWMNKGDNAWQLMAATMVGMQTIPGLVILYGSMVSRSWAINSAFMALYAFSAVFVCWASWAYRMSFGEEWVFFLGKPAVALDEKFLLGKSFLGAFPTATMVFFQGVFAAITLVLIGGSLLGRMNFRAWMLFVPLWLTFSYTITAFSIWSPNGWLFKLGVIDFAGGLVIHVSAGVAGITAAFWVGPRSEKEREAFASNNMIVALGGAGLVWMGWSGFNGGAPLAVNTLASLAILNTHVCAATSIITWLVLDTLCFGKPTMFGAIQGLITGLVCITPAAGIVQGWAAILMGLFSGSVPWYTLMVLHKKFEFLNKIDDPMAIFHTHAITGILGGILTGLFAVPKLCRLFYGVPDWKKYTGLFYGLKNGLAHAGLTQLGIQLEATIFVVVFNVISTTVICLVVRSIVPLRVDDEDALQVGGDKSMHGEEAFALWCSHQDKDTKFENVKQNKVYDTKDFSSSIDESSTKKASSEVQMV</sequence>
<dbReference type="PROSITE" id="PS01219">
    <property type="entry name" value="AMMONIUM_TRANSP"/>
    <property type="match status" value="1"/>
</dbReference>
<dbReference type="EMBL" id="SDMP01000016">
    <property type="protein sequence ID" value="RYR02419.1"/>
    <property type="molecule type" value="Genomic_DNA"/>
</dbReference>
<keyword evidence="5 8" id="KW-1133">Transmembrane helix</keyword>
<dbReference type="InterPro" id="IPR029020">
    <property type="entry name" value="Ammonium/urea_transptr"/>
</dbReference>
<evidence type="ECO:0000256" key="1">
    <source>
        <dbReference type="ARBA" id="ARBA00004141"/>
    </source>
</evidence>
<gene>
    <name evidence="10" type="ORF">Ahy_B06g081213</name>
</gene>
<keyword evidence="3 8" id="KW-0813">Transport</keyword>
<dbReference type="Pfam" id="PF00909">
    <property type="entry name" value="Ammonium_transp"/>
    <property type="match status" value="1"/>
</dbReference>
<evidence type="ECO:0000256" key="5">
    <source>
        <dbReference type="ARBA" id="ARBA00022989"/>
    </source>
</evidence>
<name>A0A444YKM4_ARAHY</name>
<feature type="transmembrane region" description="Helical" evidence="8">
    <location>
        <begin position="267"/>
        <end position="284"/>
    </location>
</feature>
<evidence type="ECO:0000259" key="9">
    <source>
        <dbReference type="Pfam" id="PF00909"/>
    </source>
</evidence>
<dbReference type="InterPro" id="IPR018047">
    <property type="entry name" value="Ammonium_transpt_CS"/>
</dbReference>
<dbReference type="PRINTS" id="PR00342">
    <property type="entry name" value="RHESUSRHD"/>
</dbReference>
<keyword evidence="11" id="KW-1185">Reference proteome</keyword>
<dbReference type="GO" id="GO:0005886">
    <property type="term" value="C:plasma membrane"/>
    <property type="evidence" value="ECO:0007669"/>
    <property type="project" value="UniProtKB-SubCell"/>
</dbReference>
<dbReference type="OrthoDB" id="534912at2759"/>
<feature type="transmembrane region" description="Helical" evidence="8">
    <location>
        <begin position="16"/>
        <end position="38"/>
    </location>
</feature>
<dbReference type="PANTHER" id="PTHR43029">
    <property type="entry name" value="AMMONIUM TRANSPORTER MEP2"/>
    <property type="match status" value="1"/>
</dbReference>
<reference evidence="10 11" key="1">
    <citation type="submission" date="2019-01" db="EMBL/GenBank/DDBJ databases">
        <title>Sequencing of cultivated peanut Arachis hypogaea provides insights into genome evolution and oil improvement.</title>
        <authorList>
            <person name="Chen X."/>
        </authorList>
    </citation>
    <scope>NUCLEOTIDE SEQUENCE [LARGE SCALE GENOMIC DNA]</scope>
    <source>
        <strain evidence="11">cv. Fuhuasheng</strain>
        <tissue evidence="10">Leaves</tissue>
    </source>
</reference>
<evidence type="ECO:0000256" key="8">
    <source>
        <dbReference type="RuleBase" id="RU362002"/>
    </source>
</evidence>
<dbReference type="PANTHER" id="PTHR43029:SF28">
    <property type="entry name" value="AMMONIUM TRANSPORTER 2 MEMBER 4"/>
    <property type="match status" value="1"/>
</dbReference>
<feature type="transmembrane region" description="Helical" evidence="8">
    <location>
        <begin position="229"/>
        <end position="255"/>
    </location>
</feature>
<evidence type="ECO:0000313" key="11">
    <source>
        <dbReference type="Proteomes" id="UP000289738"/>
    </source>
</evidence>
<accession>A0A444YKM4</accession>
<dbReference type="NCBIfam" id="TIGR00836">
    <property type="entry name" value="amt"/>
    <property type="match status" value="1"/>
</dbReference>
<evidence type="ECO:0000256" key="6">
    <source>
        <dbReference type="ARBA" id="ARBA00023136"/>
    </source>
</evidence>
<dbReference type="Gramene" id="arahy.Tifrunner.gnm2.ann2.Ah16g138300.1">
    <property type="protein sequence ID" value="arahy.Tifrunner.gnm2.ann2.Ah16g138300.1-CDS"/>
    <property type="gene ID" value="arahy.Tifrunner.gnm2.ann2.Ah16g138300"/>
</dbReference>